<dbReference type="SMART" id="SM00829">
    <property type="entry name" value="PKS_ER"/>
    <property type="match status" value="1"/>
</dbReference>
<dbReference type="OrthoDB" id="3509362at2759"/>
<protein>
    <recommendedName>
        <fullName evidence="1">Enoyl reductase (ER) domain-containing protein</fullName>
    </recommendedName>
</protein>
<dbReference type="EMBL" id="AMQN01006310">
    <property type="status" value="NOT_ANNOTATED_CDS"/>
    <property type="molecule type" value="Genomic_DNA"/>
</dbReference>
<reference evidence="4" key="1">
    <citation type="submission" date="2012-12" db="EMBL/GenBank/DDBJ databases">
        <authorList>
            <person name="Hellsten U."/>
            <person name="Grimwood J."/>
            <person name="Chapman J.A."/>
            <person name="Shapiro H."/>
            <person name="Aerts A."/>
            <person name="Otillar R.P."/>
            <person name="Terry A.Y."/>
            <person name="Boore J.L."/>
            <person name="Simakov O."/>
            <person name="Marletaz F."/>
            <person name="Cho S.-J."/>
            <person name="Edsinger-Gonzales E."/>
            <person name="Havlak P."/>
            <person name="Kuo D.-H."/>
            <person name="Larsson T."/>
            <person name="Lv J."/>
            <person name="Arendt D."/>
            <person name="Savage R."/>
            <person name="Osoegawa K."/>
            <person name="de Jong P."/>
            <person name="Lindberg D.R."/>
            <person name="Seaver E.C."/>
            <person name="Weisblat D.A."/>
            <person name="Putnam N.H."/>
            <person name="Grigoriev I.V."/>
            <person name="Rokhsar D.S."/>
        </authorList>
    </citation>
    <scope>NUCLEOTIDE SEQUENCE</scope>
    <source>
        <strain evidence="4">I ESC-2004</strain>
    </source>
</reference>
<dbReference type="OMA" id="CDIRGVF"/>
<dbReference type="STRING" id="283909.R7V0G0"/>
<gene>
    <name evidence="2" type="ORF">CAPTEDRAFT_179103</name>
</gene>
<dbReference type="Gene3D" id="3.40.50.720">
    <property type="entry name" value="NAD(P)-binding Rossmann-like Domain"/>
    <property type="match status" value="1"/>
</dbReference>
<dbReference type="InterPro" id="IPR013154">
    <property type="entry name" value="ADH-like_N"/>
</dbReference>
<dbReference type="InterPro" id="IPR011032">
    <property type="entry name" value="GroES-like_sf"/>
</dbReference>
<dbReference type="PANTHER" id="PTHR43677:SF4">
    <property type="entry name" value="QUINONE OXIDOREDUCTASE-LIKE PROTEIN 2"/>
    <property type="match status" value="1"/>
</dbReference>
<dbReference type="SUPFAM" id="SSF51735">
    <property type="entry name" value="NAD(P)-binding Rossmann-fold domains"/>
    <property type="match status" value="1"/>
</dbReference>
<dbReference type="Pfam" id="PF00107">
    <property type="entry name" value="ADH_zinc_N"/>
    <property type="match status" value="1"/>
</dbReference>
<feature type="domain" description="Enoyl reductase (ER)" evidence="1">
    <location>
        <begin position="4"/>
        <end position="315"/>
    </location>
</feature>
<keyword evidence="4" id="KW-1185">Reference proteome</keyword>
<reference evidence="2 4" key="2">
    <citation type="journal article" date="2013" name="Nature">
        <title>Insights into bilaterian evolution from three spiralian genomes.</title>
        <authorList>
            <person name="Simakov O."/>
            <person name="Marletaz F."/>
            <person name="Cho S.J."/>
            <person name="Edsinger-Gonzales E."/>
            <person name="Havlak P."/>
            <person name="Hellsten U."/>
            <person name="Kuo D.H."/>
            <person name="Larsson T."/>
            <person name="Lv J."/>
            <person name="Arendt D."/>
            <person name="Savage R."/>
            <person name="Osoegawa K."/>
            <person name="de Jong P."/>
            <person name="Grimwood J."/>
            <person name="Chapman J.A."/>
            <person name="Shapiro H."/>
            <person name="Aerts A."/>
            <person name="Otillar R.P."/>
            <person name="Terry A.Y."/>
            <person name="Boore J.L."/>
            <person name="Grigoriev I.V."/>
            <person name="Lindberg D.R."/>
            <person name="Seaver E.C."/>
            <person name="Weisblat D.A."/>
            <person name="Putnam N.H."/>
            <person name="Rokhsar D.S."/>
        </authorList>
    </citation>
    <scope>NUCLEOTIDE SEQUENCE</scope>
    <source>
        <strain evidence="2 4">I ESC-2004</strain>
    </source>
</reference>
<evidence type="ECO:0000259" key="1">
    <source>
        <dbReference type="SMART" id="SM00829"/>
    </source>
</evidence>
<dbReference type="Proteomes" id="UP000014760">
    <property type="component" value="Unassembled WGS sequence"/>
</dbReference>
<dbReference type="CDD" id="cd08241">
    <property type="entry name" value="QOR1"/>
    <property type="match status" value="1"/>
</dbReference>
<dbReference type="EnsemblMetazoa" id="CapteT179103">
    <property type="protein sequence ID" value="CapteP179103"/>
    <property type="gene ID" value="CapteG179103"/>
</dbReference>
<dbReference type="EMBL" id="KB298038">
    <property type="protein sequence ID" value="ELU09692.1"/>
    <property type="molecule type" value="Genomic_DNA"/>
</dbReference>
<dbReference type="InterPro" id="IPR013149">
    <property type="entry name" value="ADH-like_C"/>
</dbReference>
<dbReference type="AlphaFoldDB" id="R7V0G0"/>
<dbReference type="Gene3D" id="3.90.180.10">
    <property type="entry name" value="Medium-chain alcohol dehydrogenases, catalytic domain"/>
    <property type="match status" value="1"/>
</dbReference>
<organism evidence="2">
    <name type="scientific">Capitella teleta</name>
    <name type="common">Polychaete worm</name>
    <dbReference type="NCBI Taxonomy" id="283909"/>
    <lineage>
        <taxon>Eukaryota</taxon>
        <taxon>Metazoa</taxon>
        <taxon>Spiralia</taxon>
        <taxon>Lophotrochozoa</taxon>
        <taxon>Annelida</taxon>
        <taxon>Polychaeta</taxon>
        <taxon>Sedentaria</taxon>
        <taxon>Scolecida</taxon>
        <taxon>Capitellidae</taxon>
        <taxon>Capitella</taxon>
    </lineage>
</organism>
<evidence type="ECO:0000313" key="3">
    <source>
        <dbReference type="EnsemblMetazoa" id="CapteP179103"/>
    </source>
</evidence>
<name>R7V0G0_CAPTE</name>
<dbReference type="InterPro" id="IPR020843">
    <property type="entry name" value="ER"/>
</dbReference>
<dbReference type="PANTHER" id="PTHR43677">
    <property type="entry name" value="SHORT-CHAIN DEHYDROGENASE/REDUCTASE"/>
    <property type="match status" value="1"/>
</dbReference>
<dbReference type="HOGENOM" id="CLU_026673_3_1_1"/>
<evidence type="ECO:0000313" key="2">
    <source>
        <dbReference type="EMBL" id="ELU09692.1"/>
    </source>
</evidence>
<dbReference type="SUPFAM" id="SSF50129">
    <property type="entry name" value="GroES-like"/>
    <property type="match status" value="1"/>
</dbReference>
<dbReference type="GO" id="GO:0016491">
    <property type="term" value="F:oxidoreductase activity"/>
    <property type="evidence" value="ECO:0007669"/>
    <property type="project" value="InterPro"/>
</dbReference>
<evidence type="ECO:0000313" key="4">
    <source>
        <dbReference type="Proteomes" id="UP000014760"/>
    </source>
</evidence>
<accession>R7V0G0</accession>
<proteinExistence type="predicted"/>
<reference evidence="3" key="3">
    <citation type="submission" date="2015-06" db="UniProtKB">
        <authorList>
            <consortium name="EnsemblMetazoa"/>
        </authorList>
    </citation>
    <scope>IDENTIFICATION</scope>
</reference>
<dbReference type="GO" id="GO:0005739">
    <property type="term" value="C:mitochondrion"/>
    <property type="evidence" value="ECO:0007669"/>
    <property type="project" value="TreeGrafter"/>
</dbReference>
<dbReference type="InterPro" id="IPR036291">
    <property type="entry name" value="NAD(P)-bd_dom_sf"/>
</dbReference>
<dbReference type="InterPro" id="IPR051397">
    <property type="entry name" value="Zn-ADH-like_protein"/>
</dbReference>
<dbReference type="Pfam" id="PF08240">
    <property type="entry name" value="ADH_N"/>
    <property type="match status" value="1"/>
</dbReference>
<sequence>MEIGKPLEVQDLPVKALNPGQVRLSVKYAAMNFADILQSQGKYQSPQKPPYVPGCEFAGVVTEVATGVDGFRVGDHVTGILPEGTFQEEAVTTPQVLGVVPKSLDLKMAAGFLISYGTAYLAFTKGVPLREGDTVLVTAAAGSTGLAAVDLAANVFGCKVIAACGSEEKCRVAQEKGAFATINYGKESLKQRMKEITAGKGANAIFECVGGNLFRECLSSIAFSGTLLPIGFTSGDIPTIPANLILVKNIRVVGVFWGSHAQRDPESFQASVQGVSKLLFEGKIQPRIGDVFPLDKVNDAVQFILSRKSTGKVLIDVQSK</sequence>